<dbReference type="EMBL" id="GDID01004336">
    <property type="protein sequence ID" value="JAP92270.1"/>
    <property type="molecule type" value="Transcribed_RNA"/>
</dbReference>
<dbReference type="SUPFAM" id="SSF53167">
    <property type="entry name" value="Purine and uridine phosphorylases"/>
    <property type="match status" value="2"/>
</dbReference>
<evidence type="ECO:0000256" key="6">
    <source>
        <dbReference type="ARBA" id="ARBA00031036"/>
    </source>
</evidence>
<evidence type="ECO:0000259" key="7">
    <source>
        <dbReference type="Pfam" id="PF01048"/>
    </source>
</evidence>
<dbReference type="PANTHER" id="PTHR11904:SF9">
    <property type="entry name" value="PURINE NUCLEOSIDE PHOSPHORYLASE-RELATED"/>
    <property type="match status" value="1"/>
</dbReference>
<dbReference type="Pfam" id="PF01048">
    <property type="entry name" value="PNP_UDP_1"/>
    <property type="match status" value="1"/>
</dbReference>
<dbReference type="InterPro" id="IPR011268">
    <property type="entry name" value="Purine_phosphorylase"/>
</dbReference>
<accession>A0A146K5W3</accession>
<dbReference type="GO" id="GO:0005737">
    <property type="term" value="C:cytoplasm"/>
    <property type="evidence" value="ECO:0007669"/>
    <property type="project" value="TreeGrafter"/>
</dbReference>
<proteinExistence type="inferred from homology"/>
<organism evidence="8">
    <name type="scientific">Trepomonas sp. PC1</name>
    <dbReference type="NCBI Taxonomy" id="1076344"/>
    <lineage>
        <taxon>Eukaryota</taxon>
        <taxon>Metamonada</taxon>
        <taxon>Diplomonadida</taxon>
        <taxon>Hexamitidae</taxon>
        <taxon>Hexamitinae</taxon>
        <taxon>Trepomonas</taxon>
    </lineage>
</organism>
<dbReference type="GO" id="GO:0009116">
    <property type="term" value="P:nucleoside metabolic process"/>
    <property type="evidence" value="ECO:0007669"/>
    <property type="project" value="InterPro"/>
</dbReference>
<evidence type="ECO:0000256" key="5">
    <source>
        <dbReference type="ARBA" id="ARBA00022679"/>
    </source>
</evidence>
<sequence length="716" mass="80061">MLKHSEYRQNIDSAAEYILKKMGRKAEVAVILGSGLSDFADQGFTQGTRHEIKYADIPHLPITTVHGHRGKMYYGDIRGKFAVCFAGRFHSYEGHAGPVLTLLPQLAKAIGCQVYVLTNAAGGTKKGMKTGCLMSIDTHASTVRFNPLFGFEAINAEPTQVTEQTILKIKDSNYPFSINSNEIYSKQLLDLADSIANDKEYKEQTSFELKGELRTVELHHGTYVFNSGPNYESHTEIQEIIELSPGTVGMSSVPEALAARMLGMHVYGMSLVTNLGAGLDPEKLSHEDVQEVAKKMSKSVEKLIGRLIGEMDIAKLQAQQPWGEVKTDFDMVQQQTDYCSYDEAKQQVEKFAGCKRCIIYSDCVFNMYKDGQTLFVQSPKSTTNYQATLVLQICQQMNITDIKVLDKSLPPKTMISASNVKNNSGQHVPVDFGKKHLPKKEGQSLMIFDQLEDPYTNVLQKSIQKAFKIDHLTNKVSALFAVIGRLVNMEVYYCSVDMHDAETNNQQVEKFDCDVKSKFGVFNVHQVKPFEITELATKFGAYKLCIISDAEWFYKRGEQIMENIYADGDVLFIHNQQIQKGAGLTESNLEIRILKFLKVDQVVIITDKSSVKGEKIVVKDVINFTGLNTLRGENFQEFGNRFPDLSNICNEGMAAKLGYETGIFTMNLDAEYQGEGKQLYSGALMNLITVVHQQMKVVAVVAPQAAVEEIEKKLLQ</sequence>
<reference evidence="8" key="1">
    <citation type="submission" date="2015-07" db="EMBL/GenBank/DDBJ databases">
        <title>Adaptation to a free-living lifestyle via gene acquisitions in the diplomonad Trepomonas sp. PC1.</title>
        <authorList>
            <person name="Xu F."/>
            <person name="Jerlstrom-Hultqvist J."/>
            <person name="Kolisko M."/>
            <person name="Simpson A.G.B."/>
            <person name="Roger A.J."/>
            <person name="Svard S.G."/>
            <person name="Andersson J.O."/>
        </authorList>
    </citation>
    <scope>NUCLEOTIDE SEQUENCE</scope>
    <source>
        <strain evidence="8">PC1</strain>
    </source>
</reference>
<dbReference type="CDD" id="cd09009">
    <property type="entry name" value="PNP-EcPNPII_like"/>
    <property type="match status" value="1"/>
</dbReference>
<keyword evidence="4" id="KW-0328">Glycosyltransferase</keyword>
<evidence type="ECO:0000256" key="4">
    <source>
        <dbReference type="ARBA" id="ARBA00022676"/>
    </source>
</evidence>
<evidence type="ECO:0000256" key="2">
    <source>
        <dbReference type="ARBA" id="ARBA00006751"/>
    </source>
</evidence>
<comment type="pathway">
    <text evidence="1">Purine metabolism; purine nucleoside salvage.</text>
</comment>
<protein>
    <recommendedName>
        <fullName evidence="3">purine-nucleoside phosphorylase</fullName>
        <ecNumber evidence="3">2.4.2.1</ecNumber>
    </recommendedName>
    <alternativeName>
        <fullName evidence="6">Inosine-guanosine phosphorylase</fullName>
    </alternativeName>
</protein>
<evidence type="ECO:0000313" key="8">
    <source>
        <dbReference type="EMBL" id="JAP92270.1"/>
    </source>
</evidence>
<dbReference type="GO" id="GO:0004731">
    <property type="term" value="F:purine-nucleoside phosphorylase activity"/>
    <property type="evidence" value="ECO:0007669"/>
    <property type="project" value="UniProtKB-EC"/>
</dbReference>
<name>A0A146K5W3_9EUKA</name>
<feature type="domain" description="Nucleoside phosphorylase" evidence="7">
    <location>
        <begin position="28"/>
        <end position="308"/>
    </location>
</feature>
<dbReference type="AlphaFoldDB" id="A0A146K5W3"/>
<gene>
    <name evidence="8" type="ORF">TPC1_15847</name>
</gene>
<dbReference type="InterPro" id="IPR000845">
    <property type="entry name" value="Nucleoside_phosphorylase_d"/>
</dbReference>
<evidence type="ECO:0000256" key="3">
    <source>
        <dbReference type="ARBA" id="ARBA00011886"/>
    </source>
</evidence>
<dbReference type="EC" id="2.4.2.1" evidence="3"/>
<keyword evidence="5" id="KW-0808">Transferase</keyword>
<dbReference type="PANTHER" id="PTHR11904">
    <property type="entry name" value="METHYLTHIOADENOSINE/PURINE NUCLEOSIDE PHOSPHORYLASE"/>
    <property type="match status" value="1"/>
</dbReference>
<dbReference type="InterPro" id="IPR035994">
    <property type="entry name" value="Nucleoside_phosphorylase_sf"/>
</dbReference>
<comment type="similarity">
    <text evidence="2">Belongs to the PNP/MTAP phosphorylase family.</text>
</comment>
<dbReference type="UniPathway" id="UPA00606"/>
<evidence type="ECO:0000256" key="1">
    <source>
        <dbReference type="ARBA" id="ARBA00005058"/>
    </source>
</evidence>
<dbReference type="Gene3D" id="3.40.50.1580">
    <property type="entry name" value="Nucleoside phosphorylase domain"/>
    <property type="match status" value="2"/>
</dbReference>